<feature type="domain" description="DUF5683" evidence="2">
    <location>
        <begin position="64"/>
        <end position="170"/>
    </location>
</feature>
<organism evidence="3">
    <name type="scientific">Chlorobium phaeobacteroides (strain BS1)</name>
    <dbReference type="NCBI Taxonomy" id="331678"/>
    <lineage>
        <taxon>Bacteria</taxon>
        <taxon>Pseudomonadati</taxon>
        <taxon>Chlorobiota</taxon>
        <taxon>Chlorobiia</taxon>
        <taxon>Chlorobiales</taxon>
        <taxon>Chlorobiaceae</taxon>
        <taxon>Chlorobium/Pelodictyon group</taxon>
        <taxon>Chlorobium</taxon>
    </lineage>
</organism>
<dbReference type="EMBL" id="CP001101">
    <property type="protein sequence ID" value="ACE04994.1"/>
    <property type="molecule type" value="Genomic_DNA"/>
</dbReference>
<dbReference type="KEGG" id="cpb:Cphamn1_2085"/>
<sequence>MNSGFRLRSLLLTVLFSATAVVPAFAEEQAFPDSRATAGSIQSALFAQSDEDPSQQEEEESRRMQPWKVAMISAVLPGYGQIYNGAIWKVPVLYGLLGYFGYTALDFNDSYDTFRAQYVADPDGPQASFYQSERDRYQKKRNQQLLFLVLAYVAGIVDAYVDAHLYDFDAISEEGISSVYGPEDPTPSLSVSLRF</sequence>
<proteinExistence type="predicted"/>
<dbReference type="Pfam" id="PF18935">
    <property type="entry name" value="DUF5683"/>
    <property type="match status" value="1"/>
</dbReference>
<feature type="chain" id="PRO_5002787916" description="DUF5683 domain-containing protein" evidence="1">
    <location>
        <begin position="27"/>
        <end position="195"/>
    </location>
</feature>
<dbReference type="InterPro" id="IPR043738">
    <property type="entry name" value="DUF5683"/>
</dbReference>
<evidence type="ECO:0000313" key="3">
    <source>
        <dbReference type="EMBL" id="ACE04994.1"/>
    </source>
</evidence>
<dbReference type="eggNOG" id="ENOG50303J8">
    <property type="taxonomic scope" value="Bacteria"/>
</dbReference>
<accession>B3EN05</accession>
<evidence type="ECO:0000256" key="1">
    <source>
        <dbReference type="SAM" id="SignalP"/>
    </source>
</evidence>
<dbReference type="AlphaFoldDB" id="B3EN05"/>
<dbReference type="OrthoDB" id="9813910at2"/>
<reference evidence="3" key="1">
    <citation type="submission" date="2008-06" db="EMBL/GenBank/DDBJ databases">
        <title>Complete sequence of Chlorobium phaeobacteroides BS1.</title>
        <authorList>
            <consortium name="US DOE Joint Genome Institute"/>
            <person name="Lucas S."/>
            <person name="Copeland A."/>
            <person name="Lapidus A."/>
            <person name="Glavina del Rio T."/>
            <person name="Dalin E."/>
            <person name="Tice H."/>
            <person name="Bruce D."/>
            <person name="Goodwin L."/>
            <person name="Pitluck S."/>
            <person name="Schmutz J."/>
            <person name="Larimer F."/>
            <person name="Land M."/>
            <person name="Hauser L."/>
            <person name="Kyrpides N."/>
            <person name="Ovchinnikova G."/>
            <person name="Li T."/>
            <person name="Liu Z."/>
            <person name="Zhao F."/>
            <person name="Overmann J."/>
            <person name="Bryant D.A."/>
            <person name="Richardson P."/>
        </authorList>
    </citation>
    <scope>NUCLEOTIDE SEQUENCE [LARGE SCALE GENOMIC DNA]</scope>
    <source>
        <strain evidence="3">BS1</strain>
    </source>
</reference>
<keyword evidence="1" id="KW-0732">Signal</keyword>
<gene>
    <name evidence="3" type="ordered locus">Cphamn1_2085</name>
</gene>
<evidence type="ECO:0000259" key="2">
    <source>
        <dbReference type="Pfam" id="PF18935"/>
    </source>
</evidence>
<protein>
    <recommendedName>
        <fullName evidence="2">DUF5683 domain-containing protein</fullName>
    </recommendedName>
</protein>
<dbReference type="HOGENOM" id="CLU_060256_1_1_10"/>
<name>B3EN05_CHLPB</name>
<dbReference type="STRING" id="331678.Cphamn1_2085"/>
<feature type="signal peptide" evidence="1">
    <location>
        <begin position="1"/>
        <end position="26"/>
    </location>
</feature>